<keyword evidence="2" id="KW-1185">Reference proteome</keyword>
<accession>A0ACB6R2F2</accession>
<comment type="caution">
    <text evidence="1">The sequence shown here is derived from an EMBL/GenBank/DDBJ whole genome shotgun (WGS) entry which is preliminary data.</text>
</comment>
<evidence type="ECO:0000313" key="2">
    <source>
        <dbReference type="Proteomes" id="UP000799755"/>
    </source>
</evidence>
<reference evidence="1" key="1">
    <citation type="journal article" date="2020" name="Stud. Mycol.">
        <title>101 Dothideomycetes genomes: a test case for predicting lifestyles and emergence of pathogens.</title>
        <authorList>
            <person name="Haridas S."/>
            <person name="Albert R."/>
            <person name="Binder M."/>
            <person name="Bloem J."/>
            <person name="Labutti K."/>
            <person name="Salamov A."/>
            <person name="Andreopoulos B."/>
            <person name="Baker S."/>
            <person name="Barry K."/>
            <person name="Bills G."/>
            <person name="Bluhm B."/>
            <person name="Cannon C."/>
            <person name="Castanera R."/>
            <person name="Culley D."/>
            <person name="Daum C."/>
            <person name="Ezra D."/>
            <person name="Gonzalez J."/>
            <person name="Henrissat B."/>
            <person name="Kuo A."/>
            <person name="Liang C."/>
            <person name="Lipzen A."/>
            <person name="Lutzoni F."/>
            <person name="Magnuson J."/>
            <person name="Mondo S."/>
            <person name="Nolan M."/>
            <person name="Ohm R."/>
            <person name="Pangilinan J."/>
            <person name="Park H.-J."/>
            <person name="Ramirez L."/>
            <person name="Alfaro M."/>
            <person name="Sun H."/>
            <person name="Tritt A."/>
            <person name="Yoshinaga Y."/>
            <person name="Zwiers L.-H."/>
            <person name="Turgeon B."/>
            <person name="Goodwin S."/>
            <person name="Spatafora J."/>
            <person name="Crous P."/>
            <person name="Grigoriev I."/>
        </authorList>
    </citation>
    <scope>NUCLEOTIDE SEQUENCE</scope>
    <source>
        <strain evidence="1">ATCC 200398</strain>
    </source>
</reference>
<dbReference type="Proteomes" id="UP000799755">
    <property type="component" value="Unassembled WGS sequence"/>
</dbReference>
<dbReference type="EMBL" id="MU003502">
    <property type="protein sequence ID" value="KAF2472505.1"/>
    <property type="molecule type" value="Genomic_DNA"/>
</dbReference>
<protein>
    <submittedName>
        <fullName evidence="1">Uncharacterized protein</fullName>
    </submittedName>
</protein>
<evidence type="ECO:0000313" key="1">
    <source>
        <dbReference type="EMBL" id="KAF2472505.1"/>
    </source>
</evidence>
<name>A0ACB6R2F2_9PLEO</name>
<gene>
    <name evidence="1" type="ORF">BDR25DRAFT_353523</name>
</gene>
<sequence length="755" mass="79961">MNIPKGSPRLLQSSFNDLLDCSSHCRSFYVHSLLPFQSLISFIQDAFLITLSKGGSMTADAYYADPSAYYPGPSSSAGAYGSSAAPYGFKNATSTPCTKSKASPTPIHAYGNGKYTIKYSLHSSKTTATTQASASHPSSATDPYKTTTITTHYVDVCSTGYTTISTTLTVTYPLPTSHAASSSGKPLPTPGKPLTTPAASCPPGFTVTAKYCASGCGAYPTTVTVTIPVTVFTHKPTGPSPPTYHASPLYSIYNTTRSSTATGASHPTAHAPGPVDPLDPIDAYDKLDVSYILPATLKVTSTVTKIVTVSVHGVPATGNPVAFTSASCRTVTVSVLRAPSSGKPATFTTAPSGKGDSTVPHSTATGSVPAKLPSVSGKPSSVSGKPSSISGKPSSVTGKPSSVSGKPSSVSGKPSSVSGKPSSVSGKPSSISGKPSSVSINLVPTSVKPSAVAYFTGGATSLKVTEMFDYFWKGCGWIYQNYALATFIIHSKVRLFMSYYVKKFLLPSHGFVVTDFTLPPKELFQNGASELRFKGWYYADPFLGTLSSNEGFDKIVTRSKKDSTLSGSRSVGLRWLPAFDLEKGASQVSYMAQPCVVHVSSYCQTYASAPTDPNSTSRCNLFDSSIFSLLVLTTVKGPGTHQLKSLIRLYCSSYSKYFLPNFCSKNVPKKLTKAREGFHIFVAEHNVLYRNQNFVCTATSRSPFFALRIELAETGIEAASDRFPVFFSHTKSDMFDSPFIVQPYTSTSSLLAAAK</sequence>
<organism evidence="1 2">
    <name type="scientific">Lindgomyces ingoldianus</name>
    <dbReference type="NCBI Taxonomy" id="673940"/>
    <lineage>
        <taxon>Eukaryota</taxon>
        <taxon>Fungi</taxon>
        <taxon>Dikarya</taxon>
        <taxon>Ascomycota</taxon>
        <taxon>Pezizomycotina</taxon>
        <taxon>Dothideomycetes</taxon>
        <taxon>Pleosporomycetidae</taxon>
        <taxon>Pleosporales</taxon>
        <taxon>Lindgomycetaceae</taxon>
        <taxon>Lindgomyces</taxon>
    </lineage>
</organism>
<proteinExistence type="predicted"/>